<dbReference type="PANTHER" id="PTHR47326:SF1">
    <property type="entry name" value="HTH PSQ-TYPE DOMAIN-CONTAINING PROTEIN"/>
    <property type="match status" value="1"/>
</dbReference>
<accession>A0A9P0FLH6</accession>
<dbReference type="OrthoDB" id="6719073at2759"/>
<protein>
    <recommendedName>
        <fullName evidence="3">DUF4817 domain-containing protein</fullName>
    </recommendedName>
</protein>
<organism evidence="1 2">
    <name type="scientific">Brassicogethes aeneus</name>
    <name type="common">Rape pollen beetle</name>
    <name type="synonym">Meligethes aeneus</name>
    <dbReference type="NCBI Taxonomy" id="1431903"/>
    <lineage>
        <taxon>Eukaryota</taxon>
        <taxon>Metazoa</taxon>
        <taxon>Ecdysozoa</taxon>
        <taxon>Arthropoda</taxon>
        <taxon>Hexapoda</taxon>
        <taxon>Insecta</taxon>
        <taxon>Pterygota</taxon>
        <taxon>Neoptera</taxon>
        <taxon>Endopterygota</taxon>
        <taxon>Coleoptera</taxon>
        <taxon>Polyphaga</taxon>
        <taxon>Cucujiformia</taxon>
        <taxon>Nitidulidae</taxon>
        <taxon>Meligethinae</taxon>
        <taxon>Brassicogethes</taxon>
    </lineage>
</organism>
<reference evidence="1" key="1">
    <citation type="submission" date="2021-12" db="EMBL/GenBank/DDBJ databases">
        <authorList>
            <person name="King R."/>
        </authorList>
    </citation>
    <scope>NUCLEOTIDE SEQUENCE</scope>
</reference>
<keyword evidence="2" id="KW-1185">Reference proteome</keyword>
<dbReference type="AlphaFoldDB" id="A0A9P0FLH6"/>
<name>A0A9P0FLH6_BRAAE</name>
<gene>
    <name evidence="1" type="ORF">MELIAE_LOCUS9589</name>
</gene>
<evidence type="ECO:0000313" key="1">
    <source>
        <dbReference type="EMBL" id="CAH0559505.1"/>
    </source>
</evidence>
<dbReference type="Proteomes" id="UP001154078">
    <property type="component" value="Chromosome 6"/>
</dbReference>
<sequence>MFSGRKNRNDFDLWRTGRNLDDAVIIYAQRFPDKIRSRTSFHRTIKQVTTNGSVQPEKRVRRATVTGGNSEINVLAAMAANPHASTRELSRDWGISQSSPLVLSNDGPLRFSLFLGIGKSQKEACLANMEAGTSLQAIGQLGILKTSFQPISLVKKSGLLLDDMAEKNLYFHKINALLSEKFSGRLMSPNGGINWQPRSWDLTPPDLSL</sequence>
<proteinExistence type="predicted"/>
<evidence type="ECO:0008006" key="3">
    <source>
        <dbReference type="Google" id="ProtNLM"/>
    </source>
</evidence>
<dbReference type="PANTHER" id="PTHR47326">
    <property type="entry name" value="TRANSPOSABLE ELEMENT TC3 TRANSPOSASE-LIKE PROTEIN"/>
    <property type="match status" value="1"/>
</dbReference>
<evidence type="ECO:0000313" key="2">
    <source>
        <dbReference type="Proteomes" id="UP001154078"/>
    </source>
</evidence>
<dbReference type="EMBL" id="OV121137">
    <property type="protein sequence ID" value="CAH0559505.1"/>
    <property type="molecule type" value="Genomic_DNA"/>
</dbReference>